<dbReference type="PANTHER" id="PTHR45709:SF3">
    <property type="entry name" value="GUANINE NUCLEOTIDE-BINDING PROTEIN-LIKE 1"/>
    <property type="match status" value="1"/>
</dbReference>
<dbReference type="GO" id="GO:0003924">
    <property type="term" value="F:GTPase activity"/>
    <property type="evidence" value="ECO:0007669"/>
    <property type="project" value="InterPro"/>
</dbReference>
<evidence type="ECO:0000256" key="6">
    <source>
        <dbReference type="SAM" id="MobiDB-lite"/>
    </source>
</evidence>
<dbReference type="SUPFAM" id="SSF52540">
    <property type="entry name" value="P-loop containing nucleoside triphosphate hydrolases"/>
    <property type="match status" value="1"/>
</dbReference>
<evidence type="ECO:0000256" key="5">
    <source>
        <dbReference type="ARBA" id="ARBA00039902"/>
    </source>
</evidence>
<evidence type="ECO:0000313" key="9">
    <source>
        <dbReference type="Proteomes" id="UP001219518"/>
    </source>
</evidence>
<dbReference type="InterPro" id="IPR006073">
    <property type="entry name" value="GTP-bd"/>
</dbReference>
<feature type="compositionally biased region" description="Basic residues" evidence="6">
    <location>
        <begin position="1"/>
        <end position="27"/>
    </location>
</feature>
<comment type="function">
    <text evidence="4">Possible regulatory or functional link with the histocompatibility cluster.</text>
</comment>
<dbReference type="PRINTS" id="PR00326">
    <property type="entry name" value="GTP1OBG"/>
</dbReference>
<evidence type="ECO:0000259" key="7">
    <source>
        <dbReference type="PROSITE" id="PS51721"/>
    </source>
</evidence>
<dbReference type="Pfam" id="PF01926">
    <property type="entry name" value="MMR_HSR1"/>
    <property type="match status" value="1"/>
</dbReference>
<comment type="caution">
    <text evidence="8">The sequence shown here is derived from an EMBL/GenBank/DDBJ whole genome shotgun (WGS) entry which is preliminary data.</text>
</comment>
<dbReference type="InterPro" id="IPR030378">
    <property type="entry name" value="G_CP_dom"/>
</dbReference>
<evidence type="ECO:0000313" key="8">
    <source>
        <dbReference type="EMBL" id="KAK3927256.1"/>
    </source>
</evidence>
<dbReference type="CDD" id="cd01857">
    <property type="entry name" value="HSR1_MMR1"/>
    <property type="match status" value="1"/>
</dbReference>
<reference evidence="8" key="2">
    <citation type="journal article" date="2023" name="BMC Genomics">
        <title>Pest status, molecular evolution, and epigenetic factors derived from the genome assembly of Frankliniella fusca, a thysanopteran phytovirus vector.</title>
        <authorList>
            <person name="Catto M.A."/>
            <person name="Labadie P.E."/>
            <person name="Jacobson A.L."/>
            <person name="Kennedy G.G."/>
            <person name="Srinivasan R."/>
            <person name="Hunt B.G."/>
        </authorList>
    </citation>
    <scope>NUCLEOTIDE SEQUENCE</scope>
    <source>
        <strain evidence="8">PL_HMW_Pooled</strain>
    </source>
</reference>
<feature type="region of interest" description="Disordered" evidence="6">
    <location>
        <begin position="538"/>
        <end position="602"/>
    </location>
</feature>
<accession>A0AAE1HUW6</accession>
<evidence type="ECO:0000256" key="4">
    <source>
        <dbReference type="ARBA" id="ARBA00037770"/>
    </source>
</evidence>
<gene>
    <name evidence="8" type="ORF">KUF71_002803</name>
</gene>
<organism evidence="8 9">
    <name type="scientific">Frankliniella fusca</name>
    <dbReference type="NCBI Taxonomy" id="407009"/>
    <lineage>
        <taxon>Eukaryota</taxon>
        <taxon>Metazoa</taxon>
        <taxon>Ecdysozoa</taxon>
        <taxon>Arthropoda</taxon>
        <taxon>Hexapoda</taxon>
        <taxon>Insecta</taxon>
        <taxon>Pterygota</taxon>
        <taxon>Neoptera</taxon>
        <taxon>Paraneoptera</taxon>
        <taxon>Thysanoptera</taxon>
        <taxon>Terebrantia</taxon>
        <taxon>Thripoidea</taxon>
        <taxon>Thripidae</taxon>
        <taxon>Frankliniella</taxon>
    </lineage>
</organism>
<feature type="compositionally biased region" description="Acidic residues" evidence="6">
    <location>
        <begin position="556"/>
        <end position="566"/>
    </location>
</feature>
<dbReference type="PANTHER" id="PTHR45709">
    <property type="entry name" value="LARGE SUBUNIT GTPASE 1 HOMOLOG-RELATED"/>
    <property type="match status" value="1"/>
</dbReference>
<dbReference type="AlphaFoldDB" id="A0AAE1HUW6"/>
<protein>
    <recommendedName>
        <fullName evidence="5">Guanine nucleotide-binding protein-like 1</fullName>
    </recommendedName>
</protein>
<reference evidence="8" key="1">
    <citation type="submission" date="2021-07" db="EMBL/GenBank/DDBJ databases">
        <authorList>
            <person name="Catto M.A."/>
            <person name="Jacobson A."/>
            <person name="Kennedy G."/>
            <person name="Labadie P."/>
            <person name="Hunt B.G."/>
            <person name="Srinivasan R."/>
        </authorList>
    </citation>
    <scope>NUCLEOTIDE SEQUENCE</scope>
    <source>
        <strain evidence="8">PL_HMW_Pooled</strain>
        <tissue evidence="8">Head</tissue>
    </source>
</reference>
<keyword evidence="1" id="KW-0597">Phosphoprotein</keyword>
<dbReference type="PROSITE" id="PS51721">
    <property type="entry name" value="G_CP"/>
    <property type="match status" value="1"/>
</dbReference>
<name>A0AAE1HUW6_9NEOP</name>
<sequence>MPQARKKVPFSGKAKKQQLLAKRHKKAGLSSVGLQRGGGAADDESEGSLPGDRIQKINSQPNVRGPKSKPNRYALQFHRETEAEIRERREAVRKTFVPVEEKDLEIDVNTYFTPDLDFPTRPTWNYGMTPAQLDAREHRYFTEYVTELEKKFEWKDLSYFELNLETWRQLWRVLEMSDIILIIVDIRFPAWMFPPSLYTYVTEKLKKDMILVLNKVDLAPAPLVLAWKHYFQEKYPELHVLMFTSYPDYNLRLNLDNPKKEGGLQVRRRRGKMRMAAEGAQKLLEACKTIVKDQVDLTSWQNKIAEEMEIEFENDDLEAEETISLKKTDTSYVEHVKYKDGTLTIGCVGQPNVGKSSLMNAIMGKKVVSVSRTPGHTKYFQTIWLTKTVRLCDCPGLVFPSKVQKVQQILMGSFPIAQVREPFSTVQFIAERMDLVKLLKLQHPEGDDEWSAMDICDGWAKKRGFLTAKAARLDSYRAANHLLRMSLEGKICMCLYPPGYTSKKEFWATHPEVEIVRWIQARHTDHCSAQPVHIDLSSDDEEDFSASQAEAGRGNDDEEEGDDADDSSNGGSMDEDDGDDDDDDASPVGAANKFAALGVDDD</sequence>
<dbReference type="InterPro" id="IPR043358">
    <property type="entry name" value="GNL1-like"/>
</dbReference>
<dbReference type="GO" id="GO:0005525">
    <property type="term" value="F:GTP binding"/>
    <property type="evidence" value="ECO:0007669"/>
    <property type="project" value="UniProtKB-KW"/>
</dbReference>
<dbReference type="InterPro" id="IPR027417">
    <property type="entry name" value="P-loop_NTPase"/>
</dbReference>
<evidence type="ECO:0000256" key="2">
    <source>
        <dbReference type="ARBA" id="ARBA00022741"/>
    </source>
</evidence>
<keyword evidence="9" id="KW-1185">Reference proteome</keyword>
<feature type="region of interest" description="Disordered" evidence="6">
    <location>
        <begin position="1"/>
        <end position="70"/>
    </location>
</feature>
<proteinExistence type="predicted"/>
<evidence type="ECO:0000256" key="1">
    <source>
        <dbReference type="ARBA" id="ARBA00022553"/>
    </source>
</evidence>
<dbReference type="Proteomes" id="UP001219518">
    <property type="component" value="Unassembled WGS sequence"/>
</dbReference>
<feature type="domain" description="CP-type G" evidence="7">
    <location>
        <begin position="167"/>
        <end position="400"/>
    </location>
</feature>
<keyword evidence="3" id="KW-0342">GTP-binding</keyword>
<dbReference type="EMBL" id="JAHWGI010001284">
    <property type="protein sequence ID" value="KAK3927256.1"/>
    <property type="molecule type" value="Genomic_DNA"/>
</dbReference>
<evidence type="ECO:0000256" key="3">
    <source>
        <dbReference type="ARBA" id="ARBA00023134"/>
    </source>
</evidence>
<feature type="compositionally biased region" description="Acidic residues" evidence="6">
    <location>
        <begin position="573"/>
        <end position="585"/>
    </location>
</feature>
<keyword evidence="2" id="KW-0547">Nucleotide-binding</keyword>
<dbReference type="Gene3D" id="3.40.50.300">
    <property type="entry name" value="P-loop containing nucleotide triphosphate hydrolases"/>
    <property type="match status" value="1"/>
</dbReference>